<dbReference type="STRING" id="362413.RC62_4496"/>
<accession>A0A0Q0W9X1</accession>
<comment type="caution">
    <text evidence="1">The sequence shown here is derived from an EMBL/GenBank/DDBJ whole genome shotgun (WGS) entry which is preliminary data.</text>
</comment>
<dbReference type="PATRIC" id="fig|362413.3.peg.4414"/>
<dbReference type="RefSeq" id="WP_157472421.1">
    <property type="nucleotide sequence ID" value="NZ_JRLF01000009.1"/>
</dbReference>
<gene>
    <name evidence="1" type="ORF">RC62_4496</name>
</gene>
<evidence type="ECO:0000313" key="1">
    <source>
        <dbReference type="EMBL" id="KQB41121.1"/>
    </source>
</evidence>
<name>A0A0Q0W9X1_9FLAO</name>
<dbReference type="AlphaFoldDB" id="A0A0Q0W9X1"/>
<dbReference type="EMBL" id="JRLF01000009">
    <property type="protein sequence ID" value="KQB41121.1"/>
    <property type="molecule type" value="Genomic_DNA"/>
</dbReference>
<dbReference type="OrthoDB" id="1362453at2"/>
<dbReference type="Proteomes" id="UP000050443">
    <property type="component" value="Unassembled WGS sequence"/>
</dbReference>
<reference evidence="1 2" key="1">
    <citation type="submission" date="2014-09" db="EMBL/GenBank/DDBJ databases">
        <title>Genome sequence of Flavobacterium aquidurense RC62.</title>
        <authorList>
            <person name="Kim J.F."/>
            <person name="Kwak M.-J."/>
        </authorList>
    </citation>
    <scope>NUCLEOTIDE SEQUENCE [LARGE SCALE GENOMIC DNA]</scope>
    <source>
        <strain evidence="1 2">RC62</strain>
    </source>
</reference>
<organism evidence="1 2">
    <name type="scientific">Flavobacterium aquidurense</name>
    <dbReference type="NCBI Taxonomy" id="362413"/>
    <lineage>
        <taxon>Bacteria</taxon>
        <taxon>Pseudomonadati</taxon>
        <taxon>Bacteroidota</taxon>
        <taxon>Flavobacteriia</taxon>
        <taxon>Flavobacteriales</taxon>
        <taxon>Flavobacteriaceae</taxon>
        <taxon>Flavobacterium</taxon>
    </lineage>
</organism>
<sequence>MKLINNDNTVKVVDTTKLYELQSVFSLTDNNYLNPFKRRYLKFYRGNKVAMFYSFNIDDIGTLDPEKADMGYYNYSNGKITTQIYFESPQSEGYIKEKYIIIKNDANIIKFKGNNYIDEYKILDLPKEFLIYKPDW</sequence>
<evidence type="ECO:0000313" key="2">
    <source>
        <dbReference type="Proteomes" id="UP000050443"/>
    </source>
</evidence>
<protein>
    <submittedName>
        <fullName evidence="1">Uncharacterized protein</fullName>
    </submittedName>
</protein>
<proteinExistence type="predicted"/>